<feature type="region of interest" description="Disordered" evidence="1">
    <location>
        <begin position="28"/>
        <end position="90"/>
    </location>
</feature>
<gene>
    <name evidence="2" type="ORF">OSB52_01020</name>
</gene>
<organism evidence="2 3">
    <name type="scientific">Gordonia aquimaris</name>
    <dbReference type="NCBI Taxonomy" id="2984863"/>
    <lineage>
        <taxon>Bacteria</taxon>
        <taxon>Bacillati</taxon>
        <taxon>Actinomycetota</taxon>
        <taxon>Actinomycetes</taxon>
        <taxon>Mycobacteriales</taxon>
        <taxon>Gordoniaceae</taxon>
        <taxon>Gordonia</taxon>
    </lineage>
</organism>
<name>A0A9X3I2J3_9ACTN</name>
<evidence type="ECO:0000313" key="3">
    <source>
        <dbReference type="Proteomes" id="UP001143347"/>
    </source>
</evidence>
<dbReference type="AlphaFoldDB" id="A0A9X3I2J3"/>
<dbReference type="Proteomes" id="UP001143347">
    <property type="component" value="Unassembled WGS sequence"/>
</dbReference>
<reference evidence="2" key="1">
    <citation type="submission" date="2022-10" db="EMBL/GenBank/DDBJ databases">
        <title>WGS of marine actinomycetes from Thailand.</title>
        <authorList>
            <person name="Thawai C."/>
        </authorList>
    </citation>
    <scope>NUCLEOTIDE SEQUENCE</scope>
    <source>
        <strain evidence="2">SW21</strain>
    </source>
</reference>
<dbReference type="EMBL" id="JAPKFM010000001">
    <property type="protein sequence ID" value="MCX2962667.1"/>
    <property type="molecule type" value="Genomic_DNA"/>
</dbReference>
<evidence type="ECO:0000313" key="2">
    <source>
        <dbReference type="EMBL" id="MCX2962667.1"/>
    </source>
</evidence>
<evidence type="ECO:0000256" key="1">
    <source>
        <dbReference type="SAM" id="MobiDB-lite"/>
    </source>
</evidence>
<comment type="caution">
    <text evidence="2">The sequence shown here is derived from an EMBL/GenBank/DDBJ whole genome shotgun (WGS) entry which is preliminary data.</text>
</comment>
<sequence>MTSSLPPEMEAAKRKLFDSLDRLHTAAARAHAHADRLELERRERERSERGAHEREQREAQRRAALAQSQLEDEAEQAYRNARRGGWLSSE</sequence>
<proteinExistence type="predicted"/>
<feature type="compositionally biased region" description="Basic and acidic residues" evidence="1">
    <location>
        <begin position="32"/>
        <end position="61"/>
    </location>
</feature>
<protein>
    <submittedName>
        <fullName evidence="2">Uncharacterized protein</fullName>
    </submittedName>
</protein>
<accession>A0A9X3I2J3</accession>
<dbReference type="RefSeq" id="WP_266059710.1">
    <property type="nucleotide sequence ID" value="NZ_JAPKFM010000001.1"/>
</dbReference>
<keyword evidence="3" id="KW-1185">Reference proteome</keyword>